<gene>
    <name evidence="1" type="ORF">C490910_033</name>
    <name evidence="2" type="ORF">S420910_033</name>
</gene>
<dbReference type="Proteomes" id="UP000203902">
    <property type="component" value="Segment"/>
</dbReference>
<keyword evidence="3" id="KW-1185">Reference proteome</keyword>
<evidence type="ECO:0000313" key="4">
    <source>
        <dbReference type="Proteomes" id="UP000226384"/>
    </source>
</evidence>
<dbReference type="EMBL" id="KU686212">
    <property type="protein sequence ID" value="AOV61957.1"/>
    <property type="molecule type" value="Genomic_DNA"/>
</dbReference>
<dbReference type="KEGG" id="vg:30308087"/>
<reference evidence="3 4" key="1">
    <citation type="journal article" date="2016" name="Virology">
        <title>The genomic content and context of auxiliary metabolic genes in marine cyanomyoviruses.</title>
        <authorList>
            <person name="Crummett L.T."/>
            <person name="Puxty R.J."/>
            <person name="Weihe C."/>
            <person name="Marston M.F."/>
            <person name="Martiny J.B."/>
        </authorList>
    </citation>
    <scope>NUCLEOTIDE SEQUENCE [LARGE SCALE GENOMIC DNA]</scope>
    <source>
        <strain evidence="1">0910CC49</strain>
        <strain evidence="2">0910SB42</strain>
    </source>
</reference>
<dbReference type="GeneID" id="30308087"/>
<dbReference type="RefSeq" id="YP_009322966.1">
    <property type="nucleotide sequence ID" value="NC_031927.1"/>
</dbReference>
<accession>A0A1D8KTL6</accession>
<sequence>MNNIITEDIDLFEALGIAEEWEDQEVADEYAEQDARTLKEYGF</sequence>
<evidence type="ECO:0000313" key="2">
    <source>
        <dbReference type="EMBL" id="AOV62223.1"/>
    </source>
</evidence>
<protein>
    <submittedName>
        <fullName evidence="1">Uncharacterized protein</fullName>
    </submittedName>
</protein>
<name>A0A1D8KTL6_9CAUD</name>
<dbReference type="EMBL" id="KU686213">
    <property type="protein sequence ID" value="AOV62223.1"/>
    <property type="molecule type" value="Genomic_DNA"/>
</dbReference>
<evidence type="ECO:0000313" key="3">
    <source>
        <dbReference type="Proteomes" id="UP000203902"/>
    </source>
</evidence>
<proteinExistence type="predicted"/>
<evidence type="ECO:0000313" key="1">
    <source>
        <dbReference type="EMBL" id="AOV61957.1"/>
    </source>
</evidence>
<dbReference type="Proteomes" id="UP000226384">
    <property type="component" value="Segment"/>
</dbReference>
<organism evidence="1 3">
    <name type="scientific">Synechococcus phage S-CAM7</name>
    <dbReference type="NCBI Taxonomy" id="1883368"/>
    <lineage>
        <taxon>Viruses</taxon>
        <taxon>Duplodnaviria</taxon>
        <taxon>Heunggongvirae</taxon>
        <taxon>Uroviricota</taxon>
        <taxon>Caudoviricetes</taxon>
        <taxon>Pantevenvirales</taxon>
        <taxon>Kyanoviridae</taxon>
        <taxon>Mazuvirus</taxon>
        <taxon>Mazuvirus scam7</taxon>
    </lineage>
</organism>